<dbReference type="EMBL" id="JAAIKR010000001">
    <property type="protein sequence ID" value="MBR9726407.1"/>
    <property type="molecule type" value="Genomic_DNA"/>
</dbReference>
<feature type="domain" description="ApaG" evidence="3">
    <location>
        <begin position="4"/>
        <end position="128"/>
    </location>
</feature>
<dbReference type="InterPro" id="IPR036767">
    <property type="entry name" value="ApaG_sf"/>
</dbReference>
<dbReference type="RefSeq" id="WP_153661415.1">
    <property type="nucleotide sequence ID" value="NZ_JAAIKR010000001.1"/>
</dbReference>
<dbReference type="Gene3D" id="2.60.40.1470">
    <property type="entry name" value="ApaG domain"/>
    <property type="match status" value="1"/>
</dbReference>
<dbReference type="Proteomes" id="UP000811844">
    <property type="component" value="Unassembled WGS sequence"/>
</dbReference>
<name>A0ABS5HXD0_9GAMM</name>
<proteinExistence type="inferred from homology"/>
<gene>
    <name evidence="2 4" type="primary">apaG</name>
    <name evidence="4" type="ORF">G3R48_00150</name>
</gene>
<evidence type="ECO:0000256" key="2">
    <source>
        <dbReference type="HAMAP-Rule" id="MF_00791"/>
    </source>
</evidence>
<sequence>MEYLDVNSHIKINTETQYIAQQSDENAGKFVFTYTITIINLSQHAVTLQDRHWIITNANGDKSEVKGAGVVGETPTIKPDTAYQYTSGTVLDTPIGFMQGSYGMIDASGSPFKAAIPIFRLAQPGLLQ</sequence>
<dbReference type="InterPro" id="IPR007474">
    <property type="entry name" value="ApaG_domain"/>
</dbReference>
<reference evidence="4 5" key="1">
    <citation type="submission" date="2020-02" db="EMBL/GenBank/DDBJ databases">
        <title>Shewanella WXL01 sp. nov., a marine bacterium isolated from green algae in Luhuitou Fringing Reef (Northern South China Sea).</title>
        <authorList>
            <person name="Wang X."/>
        </authorList>
    </citation>
    <scope>NUCLEOTIDE SEQUENCE [LARGE SCALE GENOMIC DNA]</scope>
    <source>
        <strain evidence="4 5">MCCC 1A01895</strain>
    </source>
</reference>
<dbReference type="PANTHER" id="PTHR14289:SF16">
    <property type="entry name" value="POLYMERASE DELTA-INTERACTING PROTEIN 2"/>
    <property type="match status" value="1"/>
</dbReference>
<evidence type="ECO:0000256" key="1">
    <source>
        <dbReference type="ARBA" id="ARBA00017693"/>
    </source>
</evidence>
<comment type="caution">
    <text evidence="4">The sequence shown here is derived from an EMBL/GenBank/DDBJ whole genome shotgun (WGS) entry which is preliminary data.</text>
</comment>
<protein>
    <recommendedName>
        <fullName evidence="1 2">Protein ApaG</fullName>
    </recommendedName>
</protein>
<evidence type="ECO:0000259" key="3">
    <source>
        <dbReference type="PROSITE" id="PS51087"/>
    </source>
</evidence>
<dbReference type="HAMAP" id="MF_00791">
    <property type="entry name" value="ApaG"/>
    <property type="match status" value="1"/>
</dbReference>
<keyword evidence="5" id="KW-1185">Reference proteome</keyword>
<dbReference type="PROSITE" id="PS51087">
    <property type="entry name" value="APAG"/>
    <property type="match status" value="1"/>
</dbReference>
<organism evidence="4 5">
    <name type="scientific">Shewanella intestini</name>
    <dbReference type="NCBI Taxonomy" id="2017544"/>
    <lineage>
        <taxon>Bacteria</taxon>
        <taxon>Pseudomonadati</taxon>
        <taxon>Pseudomonadota</taxon>
        <taxon>Gammaproteobacteria</taxon>
        <taxon>Alteromonadales</taxon>
        <taxon>Shewanellaceae</taxon>
        <taxon>Shewanella</taxon>
    </lineage>
</organism>
<dbReference type="NCBIfam" id="NF003967">
    <property type="entry name" value="PRK05461.1"/>
    <property type="match status" value="1"/>
</dbReference>
<evidence type="ECO:0000313" key="4">
    <source>
        <dbReference type="EMBL" id="MBR9726407.1"/>
    </source>
</evidence>
<dbReference type="InterPro" id="IPR023065">
    <property type="entry name" value="Uncharacterised_ApaG"/>
</dbReference>
<dbReference type="PANTHER" id="PTHR14289">
    <property type="entry name" value="F-BOX ONLY PROTEIN 3"/>
    <property type="match status" value="1"/>
</dbReference>
<dbReference type="Pfam" id="PF04379">
    <property type="entry name" value="DUF525"/>
    <property type="match status" value="1"/>
</dbReference>
<evidence type="ECO:0000313" key="5">
    <source>
        <dbReference type="Proteomes" id="UP000811844"/>
    </source>
</evidence>
<dbReference type="SUPFAM" id="SSF110069">
    <property type="entry name" value="ApaG-like"/>
    <property type="match status" value="1"/>
</dbReference>
<accession>A0ABS5HXD0</accession>